<dbReference type="AlphaFoldDB" id="A0A0A9CL86"/>
<reference evidence="2" key="2">
    <citation type="journal article" date="2015" name="Data Brief">
        <title>Shoot transcriptome of the giant reed, Arundo donax.</title>
        <authorList>
            <person name="Barrero R.A."/>
            <person name="Guerrero F.D."/>
            <person name="Moolhuijzen P."/>
            <person name="Goolsby J.A."/>
            <person name="Tidwell J."/>
            <person name="Bellgard S.E."/>
            <person name="Bellgard M.I."/>
        </authorList>
    </citation>
    <scope>NUCLEOTIDE SEQUENCE</scope>
    <source>
        <tissue evidence="2">Shoot tissue taken approximately 20 cm above the soil surface</tissue>
    </source>
</reference>
<organism evidence="2">
    <name type="scientific">Arundo donax</name>
    <name type="common">Giant reed</name>
    <name type="synonym">Donax arundinaceus</name>
    <dbReference type="NCBI Taxonomy" id="35708"/>
    <lineage>
        <taxon>Eukaryota</taxon>
        <taxon>Viridiplantae</taxon>
        <taxon>Streptophyta</taxon>
        <taxon>Embryophyta</taxon>
        <taxon>Tracheophyta</taxon>
        <taxon>Spermatophyta</taxon>
        <taxon>Magnoliopsida</taxon>
        <taxon>Liliopsida</taxon>
        <taxon>Poales</taxon>
        <taxon>Poaceae</taxon>
        <taxon>PACMAD clade</taxon>
        <taxon>Arundinoideae</taxon>
        <taxon>Arundineae</taxon>
        <taxon>Arundo</taxon>
    </lineage>
</organism>
<evidence type="ECO:0000256" key="1">
    <source>
        <dbReference type="SAM" id="Phobius"/>
    </source>
</evidence>
<proteinExistence type="predicted"/>
<feature type="transmembrane region" description="Helical" evidence="1">
    <location>
        <begin position="20"/>
        <end position="37"/>
    </location>
</feature>
<keyword evidence="1" id="KW-0472">Membrane</keyword>
<name>A0A0A9CL86_ARUDO</name>
<accession>A0A0A9CL86</accession>
<keyword evidence="1" id="KW-0812">Transmembrane</keyword>
<dbReference type="EMBL" id="GBRH01220831">
    <property type="protein sequence ID" value="JAD77064.1"/>
    <property type="molecule type" value="Transcribed_RNA"/>
</dbReference>
<sequence length="90" mass="10567">MLGLWKRRCASYNKTRDQLLFFPLILVELIICYIFKFEFEFQSSITTALKKIGTKSFYFQSTKPAVTSNQLLTMQRITMLNLTCNGIRNK</sequence>
<reference evidence="2" key="1">
    <citation type="submission" date="2014-09" db="EMBL/GenBank/DDBJ databases">
        <authorList>
            <person name="Magalhaes I.L.F."/>
            <person name="Oliveira U."/>
            <person name="Santos F.R."/>
            <person name="Vidigal T.H.D.A."/>
            <person name="Brescovit A.D."/>
            <person name="Santos A.J."/>
        </authorList>
    </citation>
    <scope>NUCLEOTIDE SEQUENCE</scope>
    <source>
        <tissue evidence="2">Shoot tissue taken approximately 20 cm above the soil surface</tissue>
    </source>
</reference>
<protein>
    <submittedName>
        <fullName evidence="2">Uncharacterized protein</fullName>
    </submittedName>
</protein>
<evidence type="ECO:0000313" key="2">
    <source>
        <dbReference type="EMBL" id="JAD77064.1"/>
    </source>
</evidence>
<keyword evidence="1" id="KW-1133">Transmembrane helix</keyword>